<comment type="catalytic activity">
    <reaction evidence="6">
        <text>a 2,3-saturated acyl-CoA + A = a 2,3-dehydroacyl-CoA + AH2</text>
        <dbReference type="Rhea" id="RHEA:48608"/>
        <dbReference type="ChEBI" id="CHEBI:13193"/>
        <dbReference type="ChEBI" id="CHEBI:17499"/>
        <dbReference type="ChEBI" id="CHEBI:60015"/>
        <dbReference type="ChEBI" id="CHEBI:65111"/>
    </reaction>
</comment>
<dbReference type="InterPro" id="IPR037069">
    <property type="entry name" value="AcylCoA_DH/ox_N_sf"/>
</dbReference>
<feature type="domain" description="Acyl-CoA oxidase/dehydrogenase middle" evidence="9">
    <location>
        <begin position="124"/>
        <end position="217"/>
    </location>
</feature>
<dbReference type="KEGG" id="mjl:Mjls_4685"/>
<keyword evidence="5 7" id="KW-0560">Oxidoreductase</keyword>
<dbReference type="GO" id="GO:0033539">
    <property type="term" value="P:fatty acid beta-oxidation using acyl-CoA dehydrogenase"/>
    <property type="evidence" value="ECO:0007669"/>
    <property type="project" value="TreeGrafter"/>
</dbReference>
<proteinExistence type="inferred from homology"/>
<dbReference type="InterPro" id="IPR046373">
    <property type="entry name" value="Acyl-CoA_Oxase/DH_mid-dom_sf"/>
</dbReference>
<protein>
    <submittedName>
        <fullName evidence="11">Acyl-CoA dehydrogenase domain protein</fullName>
    </submittedName>
</protein>
<evidence type="ECO:0000313" key="11">
    <source>
        <dbReference type="EMBL" id="ABO00451.1"/>
    </source>
</evidence>
<evidence type="ECO:0000256" key="4">
    <source>
        <dbReference type="ARBA" id="ARBA00022827"/>
    </source>
</evidence>
<comment type="cofactor">
    <cofactor evidence="1 7">
        <name>FAD</name>
        <dbReference type="ChEBI" id="CHEBI:57692"/>
    </cofactor>
</comment>
<evidence type="ECO:0000259" key="10">
    <source>
        <dbReference type="Pfam" id="PF02771"/>
    </source>
</evidence>
<evidence type="ECO:0000256" key="5">
    <source>
        <dbReference type="ARBA" id="ARBA00023002"/>
    </source>
</evidence>
<organism evidence="11">
    <name type="scientific">Mycobacterium sp. (strain JLS)</name>
    <dbReference type="NCBI Taxonomy" id="164757"/>
    <lineage>
        <taxon>Bacteria</taxon>
        <taxon>Bacillati</taxon>
        <taxon>Actinomycetota</taxon>
        <taxon>Actinomycetes</taxon>
        <taxon>Mycobacteriales</taxon>
        <taxon>Mycobacteriaceae</taxon>
        <taxon>Mycobacterium</taxon>
    </lineage>
</organism>
<evidence type="ECO:0000256" key="7">
    <source>
        <dbReference type="RuleBase" id="RU362125"/>
    </source>
</evidence>
<evidence type="ECO:0000256" key="2">
    <source>
        <dbReference type="ARBA" id="ARBA00009347"/>
    </source>
</evidence>
<dbReference type="Gene3D" id="1.10.540.10">
    <property type="entry name" value="Acyl-CoA dehydrogenase/oxidase, N-terminal domain"/>
    <property type="match status" value="1"/>
</dbReference>
<comment type="similarity">
    <text evidence="2 7">Belongs to the acyl-CoA dehydrogenase family.</text>
</comment>
<accession>A0A5Q5CLR6</accession>
<dbReference type="PANTHER" id="PTHR48083">
    <property type="entry name" value="MEDIUM-CHAIN SPECIFIC ACYL-COA DEHYDROGENASE, MITOCHONDRIAL-RELATED"/>
    <property type="match status" value="1"/>
</dbReference>
<dbReference type="Pfam" id="PF02770">
    <property type="entry name" value="Acyl-CoA_dh_M"/>
    <property type="match status" value="1"/>
</dbReference>
<dbReference type="EMBL" id="CP000580">
    <property type="protein sequence ID" value="ABO00451.1"/>
    <property type="molecule type" value="Genomic_DNA"/>
</dbReference>
<reference evidence="11" key="1">
    <citation type="submission" date="2007-02" db="EMBL/GenBank/DDBJ databases">
        <title>Complete sequence of Mycobacterium sp. JLS.</title>
        <authorList>
            <consortium name="US DOE Joint Genome Institute"/>
            <person name="Copeland A."/>
            <person name="Lucas S."/>
            <person name="Lapidus A."/>
            <person name="Barry K."/>
            <person name="Detter J.C."/>
            <person name="Glavina del Rio T."/>
            <person name="Hammon N."/>
            <person name="Israni S."/>
            <person name="Dalin E."/>
            <person name="Tice H."/>
            <person name="Pitluck S."/>
            <person name="Chain P."/>
            <person name="Malfatti S."/>
            <person name="Shin M."/>
            <person name="Vergez L."/>
            <person name="Schmutz J."/>
            <person name="Larimer F."/>
            <person name="Land M."/>
            <person name="Hauser L."/>
            <person name="Kyrpides N."/>
            <person name="Mikhailova N."/>
            <person name="Miller C.D."/>
            <person name="Anderson A.J."/>
            <person name="Sims R.C."/>
            <person name="Richardson P."/>
        </authorList>
    </citation>
    <scope>NUCLEOTIDE SEQUENCE [LARGE SCALE GENOMIC DNA]</scope>
    <source>
        <strain evidence="11">JLS</strain>
    </source>
</reference>
<gene>
    <name evidence="11" type="ordered locus">Mjls_4685</name>
</gene>
<dbReference type="AlphaFoldDB" id="A0A5Q5CLR6"/>
<dbReference type="InterPro" id="IPR009075">
    <property type="entry name" value="AcylCo_DH/oxidase_C"/>
</dbReference>
<dbReference type="GO" id="GO:0050660">
    <property type="term" value="F:flavin adenine dinucleotide binding"/>
    <property type="evidence" value="ECO:0007669"/>
    <property type="project" value="InterPro"/>
</dbReference>
<dbReference type="InterPro" id="IPR006091">
    <property type="entry name" value="Acyl-CoA_Oxase/DH_mid-dom"/>
</dbReference>
<evidence type="ECO:0000256" key="3">
    <source>
        <dbReference type="ARBA" id="ARBA00022630"/>
    </source>
</evidence>
<dbReference type="InterPro" id="IPR013786">
    <property type="entry name" value="AcylCoA_DH/ox_N"/>
</dbReference>
<dbReference type="Gene3D" id="2.40.110.10">
    <property type="entry name" value="Butyryl-CoA Dehydrogenase, subunit A, domain 2"/>
    <property type="match status" value="1"/>
</dbReference>
<evidence type="ECO:0000256" key="6">
    <source>
        <dbReference type="ARBA" id="ARBA00052546"/>
    </source>
</evidence>
<dbReference type="SUPFAM" id="SSF56645">
    <property type="entry name" value="Acyl-CoA dehydrogenase NM domain-like"/>
    <property type="match status" value="1"/>
</dbReference>
<feature type="domain" description="Acyl-CoA dehydrogenase/oxidase N-terminal" evidence="10">
    <location>
        <begin position="6"/>
        <end position="119"/>
    </location>
</feature>
<dbReference type="FunFam" id="1.20.140.10:FF:000001">
    <property type="entry name" value="Acyl-CoA dehydrogenase"/>
    <property type="match status" value="1"/>
</dbReference>
<dbReference type="PROSITE" id="PS00073">
    <property type="entry name" value="ACYL_COA_DH_2"/>
    <property type="match status" value="1"/>
</dbReference>
<name>A0A5Q5CLR6_MYCSJ</name>
<sequence length="382" mass="40770">MSIWDTPERDQLRKTVRAFADREVLPHVDEWERAGELPRELHRKAGAAGLLGAGMPESVGGGGGDGADAVIICEEMHYAGAPGGVFASLFTSGIATPHMTASGDEWLIDTYVRPTLHGELIGSLAITEPGGGSDVGHLTTRAERDGDSYVVNGAKTYITSGVRADYVVTAVRTGGPGAGGVSLLVVDKGTPGFEVTRKLDKMGWRSSDTAELSYTDVRVPAANLIGAENTGFLQIAGAFVSERVGLAAQAYSSAQRCLDLTVQWCRDRETFGRPLISRQSVQNTLAEMARRVDVARVYTRHVVERQLSGETNLIAEVCFAKNTAVEAGEWVANQAVQLFGGMGYMAESEVERQYRDMRILGIGGGTTEILTALAAKTLGYQG</sequence>
<dbReference type="InterPro" id="IPR050741">
    <property type="entry name" value="Acyl-CoA_dehydrogenase"/>
</dbReference>
<dbReference type="InterPro" id="IPR036250">
    <property type="entry name" value="AcylCo_DH-like_C"/>
</dbReference>
<dbReference type="FunFam" id="2.40.110.10:FF:000002">
    <property type="entry name" value="Acyl-CoA dehydrogenase fadE12"/>
    <property type="match status" value="1"/>
</dbReference>
<evidence type="ECO:0000259" key="8">
    <source>
        <dbReference type="Pfam" id="PF00441"/>
    </source>
</evidence>
<dbReference type="InterPro" id="IPR006089">
    <property type="entry name" value="Acyl-CoA_DH_CS"/>
</dbReference>
<evidence type="ECO:0000256" key="1">
    <source>
        <dbReference type="ARBA" id="ARBA00001974"/>
    </source>
</evidence>
<dbReference type="PANTHER" id="PTHR48083:SF28">
    <property type="entry name" value="ACYL-COA DEHYDROGENASE FAMILY PROTEIN (AFU_ORTHOLOGUE AFUA_6G10880)-RELATED"/>
    <property type="match status" value="1"/>
</dbReference>
<feature type="domain" description="Acyl-CoA dehydrogenase/oxidase C-terminal" evidence="8">
    <location>
        <begin position="229"/>
        <end position="378"/>
    </location>
</feature>
<dbReference type="GO" id="GO:0003995">
    <property type="term" value="F:acyl-CoA dehydrogenase activity"/>
    <property type="evidence" value="ECO:0007669"/>
    <property type="project" value="InterPro"/>
</dbReference>
<evidence type="ECO:0000259" key="9">
    <source>
        <dbReference type="Pfam" id="PF02770"/>
    </source>
</evidence>
<dbReference type="GO" id="GO:0005737">
    <property type="term" value="C:cytoplasm"/>
    <property type="evidence" value="ECO:0007669"/>
    <property type="project" value="TreeGrafter"/>
</dbReference>
<dbReference type="Pfam" id="PF02771">
    <property type="entry name" value="Acyl-CoA_dh_N"/>
    <property type="match status" value="1"/>
</dbReference>
<keyword evidence="3 7" id="KW-0285">Flavoprotein</keyword>
<dbReference type="Pfam" id="PF00441">
    <property type="entry name" value="Acyl-CoA_dh_1"/>
    <property type="match status" value="1"/>
</dbReference>
<dbReference type="Gene3D" id="1.20.140.10">
    <property type="entry name" value="Butyryl-CoA Dehydrogenase, subunit A, domain 3"/>
    <property type="match status" value="1"/>
</dbReference>
<keyword evidence="4 7" id="KW-0274">FAD</keyword>
<dbReference type="SUPFAM" id="SSF47203">
    <property type="entry name" value="Acyl-CoA dehydrogenase C-terminal domain-like"/>
    <property type="match status" value="1"/>
</dbReference>
<dbReference type="InterPro" id="IPR009100">
    <property type="entry name" value="AcylCoA_DH/oxidase_NM_dom_sf"/>
</dbReference>